<dbReference type="Proteomes" id="UP000460272">
    <property type="component" value="Unassembled WGS sequence"/>
</dbReference>
<dbReference type="PANTHER" id="PTHR43963">
    <property type="entry name" value="CARBONYL REDUCTASE 1-RELATED"/>
    <property type="match status" value="1"/>
</dbReference>
<evidence type="ECO:0000256" key="1">
    <source>
        <dbReference type="ARBA" id="ARBA00006484"/>
    </source>
</evidence>
<sequence length="277" mass="29402">MVTGANQGLGRAVVAGLARAWGTRDIVYLTGRNRQRVEAAAAALAGDGLPVMPEVCDVRNDGEVRALARRIADRHGGVDFVDSNAAAGISPGVAYATQVGDLIDTNNLGTTAMIRSFGPLLRPGGRFVVTASDFGTLAGLPAHLHARFDTETMSIDDLDKTMLEYAAAVCSGAAAAQGWPDWINIASKIGQVAAVRIYARDRREQARQAGQLIVAVCPGLVDTRASRPWFTDMSKAQSPDAAAIDIVRLATSPVEPRMYGELVQHGRIRPWTGTALR</sequence>
<dbReference type="InterPro" id="IPR036291">
    <property type="entry name" value="NAD(P)-bd_dom_sf"/>
</dbReference>
<dbReference type="AlphaFoldDB" id="A0A6P2BZJ1"/>
<name>A0A6P2BZJ1_9ACTN</name>
<gene>
    <name evidence="4" type="ORF">EAS64_20450</name>
</gene>
<dbReference type="EMBL" id="RPFW01000004">
    <property type="protein sequence ID" value="TVZ03626.1"/>
    <property type="molecule type" value="Genomic_DNA"/>
</dbReference>
<protein>
    <submittedName>
        <fullName evidence="4">SDR family NAD(P)-dependent oxidoreductase</fullName>
    </submittedName>
</protein>
<organism evidence="4 5">
    <name type="scientific">Trebonia kvetii</name>
    <dbReference type="NCBI Taxonomy" id="2480626"/>
    <lineage>
        <taxon>Bacteria</taxon>
        <taxon>Bacillati</taxon>
        <taxon>Actinomycetota</taxon>
        <taxon>Actinomycetes</taxon>
        <taxon>Streptosporangiales</taxon>
        <taxon>Treboniaceae</taxon>
        <taxon>Trebonia</taxon>
    </lineage>
</organism>
<accession>A0A6P2BZJ1</accession>
<dbReference type="GO" id="GO:0016491">
    <property type="term" value="F:oxidoreductase activity"/>
    <property type="evidence" value="ECO:0007669"/>
    <property type="project" value="UniProtKB-KW"/>
</dbReference>
<evidence type="ECO:0000256" key="2">
    <source>
        <dbReference type="ARBA" id="ARBA00022857"/>
    </source>
</evidence>
<keyword evidence="3" id="KW-0560">Oxidoreductase</keyword>
<keyword evidence="2" id="KW-0521">NADP</keyword>
<dbReference type="OrthoDB" id="4350243at2"/>
<dbReference type="Pfam" id="PF00106">
    <property type="entry name" value="adh_short"/>
    <property type="match status" value="1"/>
</dbReference>
<comment type="caution">
    <text evidence="4">The sequence shown here is derived from an EMBL/GenBank/DDBJ whole genome shotgun (WGS) entry which is preliminary data.</text>
</comment>
<proteinExistence type="inferred from homology"/>
<dbReference type="Gene3D" id="3.40.50.720">
    <property type="entry name" value="NAD(P)-binding Rossmann-like Domain"/>
    <property type="match status" value="1"/>
</dbReference>
<dbReference type="SUPFAM" id="SSF51735">
    <property type="entry name" value="NAD(P)-binding Rossmann-fold domains"/>
    <property type="match status" value="1"/>
</dbReference>
<keyword evidence="5" id="KW-1185">Reference proteome</keyword>
<evidence type="ECO:0000313" key="5">
    <source>
        <dbReference type="Proteomes" id="UP000460272"/>
    </source>
</evidence>
<evidence type="ECO:0000256" key="3">
    <source>
        <dbReference type="ARBA" id="ARBA00023002"/>
    </source>
</evidence>
<evidence type="ECO:0000313" key="4">
    <source>
        <dbReference type="EMBL" id="TVZ03626.1"/>
    </source>
</evidence>
<dbReference type="PANTHER" id="PTHR43963:SF6">
    <property type="entry name" value="CHAIN DEHYDROGENASE FAMILY PROTEIN, PUTATIVE (AFU_ORTHOLOGUE AFUA_3G15350)-RELATED"/>
    <property type="match status" value="1"/>
</dbReference>
<comment type="similarity">
    <text evidence="1">Belongs to the short-chain dehydrogenases/reductases (SDR) family.</text>
</comment>
<dbReference type="InterPro" id="IPR002347">
    <property type="entry name" value="SDR_fam"/>
</dbReference>
<reference evidence="4 5" key="1">
    <citation type="submission" date="2018-11" db="EMBL/GenBank/DDBJ databases">
        <title>Trebonia kvetii gen.nov., sp.nov., a novel acidophilic actinobacterium, and proposal of the new actinobacterial family Treboniaceae fam. nov.</title>
        <authorList>
            <person name="Rapoport D."/>
            <person name="Sagova-Mareckova M."/>
            <person name="Sedlacek I."/>
            <person name="Provaznik J."/>
            <person name="Kralova S."/>
            <person name="Pavlinic D."/>
            <person name="Benes V."/>
            <person name="Kopecky J."/>
        </authorList>
    </citation>
    <scope>NUCLEOTIDE SEQUENCE [LARGE SCALE GENOMIC DNA]</scope>
    <source>
        <strain evidence="4 5">15Tr583</strain>
    </source>
</reference>